<dbReference type="Proteomes" id="UP000801864">
    <property type="component" value="Unassembled WGS sequence"/>
</dbReference>
<feature type="compositionally biased region" description="Basic and acidic residues" evidence="8">
    <location>
        <begin position="690"/>
        <end position="700"/>
    </location>
</feature>
<evidence type="ECO:0000313" key="11">
    <source>
        <dbReference type="EMBL" id="KAF3076339.1"/>
    </source>
</evidence>
<dbReference type="InterPro" id="IPR004837">
    <property type="entry name" value="NaCa_Exmemb"/>
</dbReference>
<dbReference type="InterPro" id="IPR000467">
    <property type="entry name" value="G_patch_dom"/>
</dbReference>
<evidence type="ECO:0000256" key="3">
    <source>
        <dbReference type="ARBA" id="ARBA00022448"/>
    </source>
</evidence>
<feature type="transmembrane region" description="Helical" evidence="9">
    <location>
        <begin position="172"/>
        <end position="189"/>
    </location>
</feature>
<gene>
    <name evidence="11" type="ORF">CFAM422_001606</name>
</gene>
<dbReference type="InterPro" id="IPR044880">
    <property type="entry name" value="NCX_ion-bd_dom_sf"/>
</dbReference>
<protein>
    <submittedName>
        <fullName evidence="11">Vacuolar calcium ion transporter</fullName>
    </submittedName>
</protein>
<comment type="similarity">
    <text evidence="2">Belongs to the Ca(2+):cation antiporter (CaCA) (TC 2.A.19) family.</text>
</comment>
<evidence type="ECO:0000256" key="6">
    <source>
        <dbReference type="ARBA" id="ARBA00023065"/>
    </source>
</evidence>
<keyword evidence="7 9" id="KW-0472">Membrane</keyword>
<accession>A0A9P4XMV7</accession>
<dbReference type="GO" id="GO:0003676">
    <property type="term" value="F:nucleic acid binding"/>
    <property type="evidence" value="ECO:0007669"/>
    <property type="project" value="InterPro"/>
</dbReference>
<keyword evidence="6" id="KW-0406">Ion transport</keyword>
<dbReference type="Gene3D" id="1.20.1420.30">
    <property type="entry name" value="NCX, central ion-binding region"/>
    <property type="match status" value="2"/>
</dbReference>
<feature type="region of interest" description="Disordered" evidence="8">
    <location>
        <begin position="211"/>
        <end position="327"/>
    </location>
</feature>
<feature type="compositionally biased region" description="Basic and acidic residues" evidence="8">
    <location>
        <begin position="573"/>
        <end position="598"/>
    </location>
</feature>
<feature type="transmembrane region" description="Helical" evidence="9">
    <location>
        <begin position="39"/>
        <end position="58"/>
    </location>
</feature>
<name>A0A9P4XMV7_9HYPO</name>
<evidence type="ECO:0000256" key="8">
    <source>
        <dbReference type="SAM" id="MobiDB-lite"/>
    </source>
</evidence>
<dbReference type="PANTHER" id="PTHR31503:SF18">
    <property type="entry name" value="CA(2+)_H(+) EXCHANGER, PUTATIVE (EUROFUNG)-RELATED"/>
    <property type="match status" value="1"/>
</dbReference>
<feature type="transmembrane region" description="Helical" evidence="9">
    <location>
        <begin position="403"/>
        <end position="426"/>
    </location>
</feature>
<reference evidence="11 12" key="1">
    <citation type="submission" date="2018-06" db="EMBL/GenBank/DDBJ databases">
        <title>Genome analysis of cellulolytic fungus Trichoderma lentiforme CFAM-422.</title>
        <authorList>
            <person name="Steindorff A.S."/>
            <person name="Formighieri E.F."/>
            <person name="Midorikawa G.E.O."/>
            <person name="Tamietti M.S."/>
            <person name="Ramos E.Z."/>
            <person name="Silva A.S."/>
            <person name="Bon E.P.S."/>
            <person name="Mendes T.D."/>
            <person name="Damaso M.C.T."/>
            <person name="Favaro L.C.L."/>
        </authorList>
    </citation>
    <scope>NUCLEOTIDE SEQUENCE [LARGE SCALE GENOMIC DNA]</scope>
    <source>
        <strain evidence="11 12">CFAM-422</strain>
    </source>
</reference>
<keyword evidence="3" id="KW-0813">Transport</keyword>
<dbReference type="InterPro" id="IPR004713">
    <property type="entry name" value="CaH_exchang"/>
</dbReference>
<dbReference type="PANTHER" id="PTHR31503">
    <property type="entry name" value="VACUOLAR CALCIUM ION TRANSPORTER"/>
    <property type="match status" value="1"/>
</dbReference>
<keyword evidence="5 9" id="KW-1133">Transmembrane helix</keyword>
<dbReference type="GO" id="GO:0000329">
    <property type="term" value="C:fungal-type vacuole membrane"/>
    <property type="evidence" value="ECO:0007669"/>
    <property type="project" value="TreeGrafter"/>
</dbReference>
<dbReference type="EMBL" id="QLNT01000002">
    <property type="protein sequence ID" value="KAF3076339.1"/>
    <property type="molecule type" value="Genomic_DNA"/>
</dbReference>
<feature type="transmembrane region" description="Helical" evidence="9">
    <location>
        <begin position="12"/>
        <end position="33"/>
    </location>
</feature>
<feature type="transmembrane region" description="Helical" evidence="9">
    <location>
        <begin position="132"/>
        <end position="152"/>
    </location>
</feature>
<dbReference type="GO" id="GO:0015369">
    <property type="term" value="F:calcium:proton antiporter activity"/>
    <property type="evidence" value="ECO:0007669"/>
    <property type="project" value="TreeGrafter"/>
</dbReference>
<evidence type="ECO:0000256" key="9">
    <source>
        <dbReference type="SAM" id="Phobius"/>
    </source>
</evidence>
<dbReference type="PROSITE" id="PS50174">
    <property type="entry name" value="G_PATCH"/>
    <property type="match status" value="1"/>
</dbReference>
<dbReference type="Pfam" id="PF01585">
    <property type="entry name" value="G-patch"/>
    <property type="match status" value="1"/>
</dbReference>
<evidence type="ECO:0000256" key="4">
    <source>
        <dbReference type="ARBA" id="ARBA00022692"/>
    </source>
</evidence>
<feature type="transmembrane region" description="Helical" evidence="9">
    <location>
        <begin position="102"/>
        <end position="120"/>
    </location>
</feature>
<proteinExistence type="inferred from homology"/>
<evidence type="ECO:0000259" key="10">
    <source>
        <dbReference type="PROSITE" id="PS50174"/>
    </source>
</evidence>
<evidence type="ECO:0000256" key="7">
    <source>
        <dbReference type="ARBA" id="ARBA00023136"/>
    </source>
</evidence>
<feature type="compositionally biased region" description="Acidic residues" evidence="8">
    <location>
        <begin position="270"/>
        <end position="283"/>
    </location>
</feature>
<feature type="transmembrane region" description="Helical" evidence="9">
    <location>
        <begin position="70"/>
        <end position="90"/>
    </location>
</feature>
<feature type="domain" description="G-patch" evidence="10">
    <location>
        <begin position="636"/>
        <end position="684"/>
    </location>
</feature>
<comment type="caution">
    <text evidence="11">The sequence shown here is derived from an EMBL/GenBank/DDBJ whole genome shotgun (WGS) entry which is preliminary data.</text>
</comment>
<keyword evidence="4 9" id="KW-0812">Transmembrane</keyword>
<sequence length="739" mass="80739">MALIVDIVRSVLCTSWLNVLLVFVPIGYVAYFLNINSTLIFIFNALAIVPLSSLLTDVTEKIASDAGDTIGAILNISLGNLVELILFVALKNDQIRVVQASILGSILVNLLLILGSALLTTKLPDQEFLHDAAGTQLLGSLLFVSVFTFLMPTAFDHTFKGTDGAEGMSLKMSRISAVMILLIYILYFFHEIKTRTPPHDVEAVPQDEENDDATLFDGQDHVPLRPMPLSSDALNGSQAAPRTVRFVDVSPTSEHAPLKEGERDSLDGLDPNDGELDNEDYLENGEPKEEASEGLFQSSRRGKTRARSLSLGSSRGAMSETSEGGDRTELMAPYLTTRQILRDSHVNLDRIVAKPRHVSFGPKTDRVISYVMLILTSTFMSVSAEFLASAIDDVIRQGHLSESLIGLIIMPIVGNVAEYATVVVVAARDNMGLALAVSVGSSIQIALCVTPLTVIAGWIMDRPLMLTFNLFEIATLFGSVLLVNFLILGEGTHLFFFFSQHMVMRRERDDSDDEDIPLHHKRPFGAGLKRKKIEFVKATDADASNTIKNLGKEIASIGDVYASIVLGGSSRDSSSKPEGTSDEKDDQKEDAAEKEPEHPICPVCSLPITTTLQQHEASLAHQVSLEHSHPPSALDRSRMGLRALESQGWDPDSRLGLGREGEGSRFPIKVARKEDTLGIGATRTQPKQAAQEKPRALTGKEMRALADKERRKGERLQAEIYGRVDVEKYLRGNGGEDGL</sequence>
<feature type="region of interest" description="Disordered" evidence="8">
    <location>
        <begin position="568"/>
        <end position="602"/>
    </location>
</feature>
<comment type="subcellular location">
    <subcellularLocation>
        <location evidence="1">Endomembrane system</location>
        <topology evidence="1">Multi-pass membrane protein</topology>
    </subcellularLocation>
</comment>
<dbReference type="GO" id="GO:0012505">
    <property type="term" value="C:endomembrane system"/>
    <property type="evidence" value="ECO:0007669"/>
    <property type="project" value="UniProtKB-SubCell"/>
</dbReference>
<dbReference type="GO" id="GO:0006874">
    <property type="term" value="P:intracellular calcium ion homeostasis"/>
    <property type="evidence" value="ECO:0007669"/>
    <property type="project" value="TreeGrafter"/>
</dbReference>
<feature type="transmembrane region" description="Helical" evidence="9">
    <location>
        <begin position="433"/>
        <end position="459"/>
    </location>
</feature>
<dbReference type="AlphaFoldDB" id="A0A9P4XMV7"/>
<evidence type="ECO:0000256" key="5">
    <source>
        <dbReference type="ARBA" id="ARBA00022989"/>
    </source>
</evidence>
<feature type="compositionally biased region" description="Basic and acidic residues" evidence="8">
    <location>
        <begin position="256"/>
        <end position="266"/>
    </location>
</feature>
<keyword evidence="12" id="KW-1185">Reference proteome</keyword>
<feature type="compositionally biased region" description="Low complexity" evidence="8">
    <location>
        <begin position="307"/>
        <end position="317"/>
    </location>
</feature>
<evidence type="ECO:0000256" key="2">
    <source>
        <dbReference type="ARBA" id="ARBA00008170"/>
    </source>
</evidence>
<feature type="transmembrane region" description="Helical" evidence="9">
    <location>
        <begin position="471"/>
        <end position="498"/>
    </location>
</feature>
<dbReference type="Pfam" id="PF01699">
    <property type="entry name" value="Na_Ca_ex"/>
    <property type="match status" value="2"/>
</dbReference>
<feature type="transmembrane region" description="Helical" evidence="9">
    <location>
        <begin position="367"/>
        <end position="391"/>
    </location>
</feature>
<feature type="region of interest" description="Disordered" evidence="8">
    <location>
        <begin position="676"/>
        <end position="700"/>
    </location>
</feature>
<organism evidence="11 12">
    <name type="scientific">Trichoderma lentiforme</name>
    <dbReference type="NCBI Taxonomy" id="1567552"/>
    <lineage>
        <taxon>Eukaryota</taxon>
        <taxon>Fungi</taxon>
        <taxon>Dikarya</taxon>
        <taxon>Ascomycota</taxon>
        <taxon>Pezizomycotina</taxon>
        <taxon>Sordariomycetes</taxon>
        <taxon>Hypocreomycetidae</taxon>
        <taxon>Hypocreales</taxon>
        <taxon>Hypocreaceae</taxon>
        <taxon>Trichoderma</taxon>
    </lineage>
</organism>
<evidence type="ECO:0000256" key="1">
    <source>
        <dbReference type="ARBA" id="ARBA00004127"/>
    </source>
</evidence>
<evidence type="ECO:0000313" key="12">
    <source>
        <dbReference type="Proteomes" id="UP000801864"/>
    </source>
</evidence>